<reference evidence="1 2" key="1">
    <citation type="submission" date="2019-03" db="EMBL/GenBank/DDBJ databases">
        <title>Metabolic potential of uncultured bacteria and archaea associated with petroleum seepage in deep-sea sediments.</title>
        <authorList>
            <person name="Dong X."/>
            <person name="Hubert C."/>
        </authorList>
    </citation>
    <scope>NUCLEOTIDE SEQUENCE [LARGE SCALE GENOMIC DNA]</scope>
    <source>
        <strain evidence="1">E29_bin25</strain>
    </source>
</reference>
<accession>A0A523Y421</accession>
<organism evidence="1 2">
    <name type="scientific">Aerophobetes bacterium</name>
    <dbReference type="NCBI Taxonomy" id="2030807"/>
    <lineage>
        <taxon>Bacteria</taxon>
        <taxon>Candidatus Aerophobota</taxon>
    </lineage>
</organism>
<comment type="caution">
    <text evidence="1">The sequence shown here is derived from an EMBL/GenBank/DDBJ whole genome shotgun (WGS) entry which is preliminary data.</text>
</comment>
<gene>
    <name evidence="1" type="ORF">E3J32_00615</name>
</gene>
<protein>
    <submittedName>
        <fullName evidence="1">Uncharacterized protein</fullName>
    </submittedName>
</protein>
<name>A0A523Y421_UNCAE</name>
<evidence type="ECO:0000313" key="2">
    <source>
        <dbReference type="Proteomes" id="UP000315669"/>
    </source>
</evidence>
<dbReference type="AlphaFoldDB" id="A0A523Y421"/>
<proteinExistence type="predicted"/>
<sequence length="177" mass="21100">MAVQINRSLFRDKSTFILREMLHTPDRDWKVRDFVKKCKISIGLASRTLSFLDKLGFVERVNQGRIGYTRLIKKKELLELWIKNYDFSLNKLQSFYSPDKKILEKVRNFLREKGLDESYALTLHTGANFITSYMFTQDIHLYLNHDNFYKIISEMQDRVLLKQLVVGGNVHFVYPYY</sequence>
<dbReference type="EMBL" id="SOII01000046">
    <property type="protein sequence ID" value="TET86288.1"/>
    <property type="molecule type" value="Genomic_DNA"/>
</dbReference>
<feature type="non-terminal residue" evidence="1">
    <location>
        <position position="177"/>
    </location>
</feature>
<dbReference type="Pfam" id="PF09952">
    <property type="entry name" value="AbiEi_2"/>
    <property type="match status" value="1"/>
</dbReference>
<dbReference type="Proteomes" id="UP000315669">
    <property type="component" value="Unassembled WGS sequence"/>
</dbReference>
<dbReference type="InterPro" id="IPR019238">
    <property type="entry name" value="AbiEi_2"/>
</dbReference>
<evidence type="ECO:0000313" key="1">
    <source>
        <dbReference type="EMBL" id="TET86288.1"/>
    </source>
</evidence>